<evidence type="ECO:0000256" key="6">
    <source>
        <dbReference type="SAM" id="Phobius"/>
    </source>
</evidence>
<dbReference type="OrthoDB" id="1819349at2"/>
<proteinExistence type="predicted"/>
<dbReference type="PATRIC" id="fig|1341156.4.peg.1596"/>
<dbReference type="NCBIfam" id="TIGR01167">
    <property type="entry name" value="LPXTG_anchor"/>
    <property type="match status" value="1"/>
</dbReference>
<accession>A0A011UHH4</accession>
<dbReference type="RefSeq" id="WP_037286035.1">
    <property type="nucleotide sequence ID" value="NZ_JEOB01000002.1"/>
</dbReference>
<keyword evidence="6" id="KW-1133">Transmembrane helix</keyword>
<dbReference type="InterPro" id="IPR026466">
    <property type="entry name" value="Fim_isopep_form_D2_dom"/>
</dbReference>
<feature type="signal peptide" evidence="7">
    <location>
        <begin position="1"/>
        <end position="28"/>
    </location>
</feature>
<evidence type="ECO:0000256" key="5">
    <source>
        <dbReference type="SAM" id="MobiDB-lite"/>
    </source>
</evidence>
<dbReference type="NCBIfam" id="TIGR04226">
    <property type="entry name" value="RrgB_K2N_iso_D2"/>
    <property type="match status" value="1"/>
</dbReference>
<feature type="region of interest" description="Disordered" evidence="5">
    <location>
        <begin position="407"/>
        <end position="450"/>
    </location>
</feature>
<feature type="domain" description="SpaA-like prealbumin fold" evidence="9">
    <location>
        <begin position="209"/>
        <end position="277"/>
    </location>
</feature>
<keyword evidence="1" id="KW-0134">Cell wall</keyword>
<keyword evidence="4" id="KW-0572">Peptidoglycan-anchor</keyword>
<evidence type="ECO:0000259" key="9">
    <source>
        <dbReference type="Pfam" id="PF17802"/>
    </source>
</evidence>
<evidence type="ECO:0000256" key="7">
    <source>
        <dbReference type="SAM" id="SignalP"/>
    </source>
</evidence>
<keyword evidence="2" id="KW-0964">Secreted</keyword>
<dbReference type="InterPro" id="IPR013783">
    <property type="entry name" value="Ig-like_fold"/>
</dbReference>
<feature type="compositionally biased region" description="Polar residues" evidence="5">
    <location>
        <begin position="173"/>
        <end position="183"/>
    </location>
</feature>
<organism evidence="10 11">
    <name type="scientific">Ruminococcus albus SY3</name>
    <dbReference type="NCBI Taxonomy" id="1341156"/>
    <lineage>
        <taxon>Bacteria</taxon>
        <taxon>Bacillati</taxon>
        <taxon>Bacillota</taxon>
        <taxon>Clostridia</taxon>
        <taxon>Eubacteriales</taxon>
        <taxon>Oscillospiraceae</taxon>
        <taxon>Ruminococcus</taxon>
    </lineage>
</organism>
<feature type="compositionally biased region" description="Acidic residues" evidence="5">
    <location>
        <begin position="412"/>
        <end position="434"/>
    </location>
</feature>
<protein>
    <submittedName>
        <fullName evidence="10">Uncharacterized protein</fullName>
    </submittedName>
</protein>
<dbReference type="Proteomes" id="UP000021369">
    <property type="component" value="Unassembled WGS sequence"/>
</dbReference>
<dbReference type="InterPro" id="IPR019931">
    <property type="entry name" value="LPXTG_anchor"/>
</dbReference>
<keyword evidence="3 7" id="KW-0732">Signal</keyword>
<keyword evidence="11" id="KW-1185">Reference proteome</keyword>
<feature type="region of interest" description="Disordered" evidence="5">
    <location>
        <begin position="160"/>
        <end position="188"/>
    </location>
</feature>
<evidence type="ECO:0000313" key="11">
    <source>
        <dbReference type="Proteomes" id="UP000021369"/>
    </source>
</evidence>
<feature type="domain" description="Gram-positive cocci surface proteins LPxTG" evidence="8">
    <location>
        <begin position="558"/>
        <end position="599"/>
    </location>
</feature>
<feature type="transmembrane region" description="Helical" evidence="6">
    <location>
        <begin position="573"/>
        <end position="593"/>
    </location>
</feature>
<dbReference type="InterPro" id="IPR041033">
    <property type="entry name" value="SpaA_PFL_dom_1"/>
</dbReference>
<keyword evidence="6" id="KW-0812">Transmembrane</keyword>
<evidence type="ECO:0000256" key="3">
    <source>
        <dbReference type="ARBA" id="ARBA00022729"/>
    </source>
</evidence>
<dbReference type="Pfam" id="PF17802">
    <property type="entry name" value="SpaA"/>
    <property type="match status" value="1"/>
</dbReference>
<name>A0A011UHH4_RUMAL</name>
<evidence type="ECO:0000259" key="8">
    <source>
        <dbReference type="Pfam" id="PF00746"/>
    </source>
</evidence>
<sequence>MKKMFKRTTAIAASALMIGQMVPFNVFADPGPNDNSLIIHPYLLTDSNYDTAKKADYDPTGTLADQTTAENYGSDTEANILFDVVQVDVNGRPLTNGYSSTAAGKKFEHLQNGYYKVTPNSASANQNHTDPNFIDAQAFFVQLPSGATGSNNYEVHVYPKLTDNKDNGDNTDPETLTDPQDPNSNDKHSIKLTKTLSDENDQFGTGEGKVGEAVFDIWYKDALGNWENAAPDEGYQTTDGVLIVDGLPFGTYYAVERTAPNGYLLNQKPIVFNLTGTAGAHQVDDTLVNDKKLTATKVIDEDGGGHTYNWTITADVPSQIENLLSYKITDTYTATLTDINVESVGTLTTDLYTVDGSIPGKIVITLTADGIAALAGQTSIEVKISSKLGTYTSGEITNSANIDYKYAFNPDDHDDDPDGPDVIPDDIPDPDDPNNDPAYPSEISYPGPGDPVVEDSFVPTTIILSNVDVGGTELTDGAYEVPNCSPYRDDTDPNTDTVSVLNMAPGKYTITQTATKSGYLIDSPKTIFIDTNGNVYLGEDANGTPLPDKTVVFVNEKTATGFELPFTGSTATIVFTIAGIGVMGGALFFFIFFKKRDKDEEEQENA</sequence>
<evidence type="ECO:0000256" key="1">
    <source>
        <dbReference type="ARBA" id="ARBA00022512"/>
    </source>
</evidence>
<dbReference type="Gene3D" id="2.60.40.10">
    <property type="entry name" value="Immunoglobulins"/>
    <property type="match status" value="3"/>
</dbReference>
<evidence type="ECO:0000256" key="2">
    <source>
        <dbReference type="ARBA" id="ARBA00022525"/>
    </source>
</evidence>
<reference evidence="10 11" key="1">
    <citation type="submission" date="2013-06" db="EMBL/GenBank/DDBJ databases">
        <title>Rumen cellulosomics: divergent fiber-degrading strategies revealed by comparative genome-wide analysis of six Ruminococcal strains.</title>
        <authorList>
            <person name="Dassa B."/>
            <person name="Borovok I."/>
            <person name="Lamed R."/>
            <person name="Flint H."/>
            <person name="Yeoman C.J."/>
            <person name="White B."/>
            <person name="Bayer E.A."/>
        </authorList>
    </citation>
    <scope>NUCLEOTIDE SEQUENCE [LARGE SCALE GENOMIC DNA]</scope>
    <source>
        <strain evidence="10 11">SY3</strain>
    </source>
</reference>
<keyword evidence="6" id="KW-0472">Membrane</keyword>
<comment type="caution">
    <text evidence="10">The sequence shown here is derived from an EMBL/GenBank/DDBJ whole genome shotgun (WGS) entry which is preliminary data.</text>
</comment>
<dbReference type="EMBL" id="JEOB01000002">
    <property type="protein sequence ID" value="EXM40114.1"/>
    <property type="molecule type" value="Genomic_DNA"/>
</dbReference>
<dbReference type="Pfam" id="PF00746">
    <property type="entry name" value="Gram_pos_anchor"/>
    <property type="match status" value="1"/>
</dbReference>
<evidence type="ECO:0000313" key="10">
    <source>
        <dbReference type="EMBL" id="EXM40114.1"/>
    </source>
</evidence>
<evidence type="ECO:0000256" key="4">
    <source>
        <dbReference type="ARBA" id="ARBA00023088"/>
    </source>
</evidence>
<dbReference type="AlphaFoldDB" id="A0A011UHH4"/>
<feature type="chain" id="PRO_5001463385" evidence="7">
    <location>
        <begin position="29"/>
        <end position="606"/>
    </location>
</feature>
<dbReference type="Gene3D" id="2.60.40.740">
    <property type="match status" value="1"/>
</dbReference>
<gene>
    <name evidence="10" type="ORF">RASY3_05900</name>
</gene>